<organism evidence="7 8">
    <name type="scientific">Oligosphaera ethanolica</name>
    <dbReference type="NCBI Taxonomy" id="760260"/>
    <lineage>
        <taxon>Bacteria</taxon>
        <taxon>Pseudomonadati</taxon>
        <taxon>Lentisphaerota</taxon>
        <taxon>Oligosphaeria</taxon>
        <taxon>Oligosphaerales</taxon>
        <taxon>Oligosphaeraceae</taxon>
        <taxon>Oligosphaera</taxon>
    </lineage>
</organism>
<dbReference type="GO" id="GO:0008408">
    <property type="term" value="F:3'-5' exonuclease activity"/>
    <property type="evidence" value="ECO:0007669"/>
    <property type="project" value="InterPro"/>
</dbReference>
<dbReference type="InterPro" id="IPR036397">
    <property type="entry name" value="RNaseH_sf"/>
</dbReference>
<keyword evidence="1" id="KW-0963">Cytoplasm</keyword>
<proteinExistence type="predicted"/>
<evidence type="ECO:0000256" key="2">
    <source>
        <dbReference type="ARBA" id="ARBA00022694"/>
    </source>
</evidence>
<dbReference type="InterPro" id="IPR006292">
    <property type="entry name" value="RNase_D"/>
</dbReference>
<dbReference type="InterPro" id="IPR012337">
    <property type="entry name" value="RNaseH-like_sf"/>
</dbReference>
<dbReference type="GO" id="GO:0033890">
    <property type="term" value="F:ribonuclease D activity"/>
    <property type="evidence" value="ECO:0007669"/>
    <property type="project" value="UniProtKB-EC"/>
</dbReference>
<dbReference type="AlphaFoldDB" id="A0AAE4APQ2"/>
<dbReference type="SMART" id="SM00474">
    <property type="entry name" value="35EXOc"/>
    <property type="match status" value="1"/>
</dbReference>
<keyword evidence="3" id="KW-0540">Nuclease</keyword>
<name>A0AAE4APQ2_9BACT</name>
<evidence type="ECO:0000313" key="7">
    <source>
        <dbReference type="EMBL" id="MDQ0291564.1"/>
    </source>
</evidence>
<evidence type="ECO:0000313" key="8">
    <source>
        <dbReference type="Proteomes" id="UP001238163"/>
    </source>
</evidence>
<dbReference type="Pfam" id="PF00570">
    <property type="entry name" value="HRDC"/>
    <property type="match status" value="1"/>
</dbReference>
<dbReference type="CDD" id="cd06142">
    <property type="entry name" value="RNaseD_exo"/>
    <property type="match status" value="1"/>
</dbReference>
<evidence type="ECO:0000256" key="5">
    <source>
        <dbReference type="ARBA" id="ARBA00022839"/>
    </source>
</evidence>
<dbReference type="EMBL" id="JAUSVL010000001">
    <property type="protein sequence ID" value="MDQ0291564.1"/>
    <property type="molecule type" value="Genomic_DNA"/>
</dbReference>
<accession>A0AAE4APQ2</accession>
<protein>
    <submittedName>
        <fullName evidence="7">Ribonuclease D</fullName>
        <ecNumber evidence="7">3.1.13.5</ecNumber>
    </submittedName>
</protein>
<evidence type="ECO:0000256" key="1">
    <source>
        <dbReference type="ARBA" id="ARBA00022490"/>
    </source>
</evidence>
<comment type="caution">
    <text evidence="7">The sequence shown here is derived from an EMBL/GenBank/DDBJ whole genome shotgun (WGS) entry which is preliminary data.</text>
</comment>
<sequence length="377" mass="42258">MSPLIADTRALTAICEEAAKQDLVAIDTEFVWTNTYHPRLGLIQLAWDEQHSHLLDVLAINDPTPLQILLDNATVTKVFHEAASDLPILRRWCGALTAPLVDTRIAAGFCGLTATMSLNRLLTSELGITLPKTETRTDWLQRPLSDAQLQYAASDVALLPKLYRTLEHKIDQLGNLPWFKEEMASYSHNGYYGETKPDECWRRVSGMGSLSGIDLAVLKSLAAWREQTAQELDKARPRVMKDEQLVVAARLHPKTLADLKKIPDYWPKLIEKFGEGVLAAVQRGLAMPQHAWPVLPGMRLPSAVIKQRSNRILQVVQKRANERQIDPQLVAARKDAEALVFAAQAGKWPVHHQLLQGWRRELTGDVIENLVTGNFND</sequence>
<dbReference type="Gene3D" id="1.10.150.80">
    <property type="entry name" value="HRDC domain"/>
    <property type="match status" value="2"/>
</dbReference>
<dbReference type="RefSeq" id="WP_307264536.1">
    <property type="nucleotide sequence ID" value="NZ_JAUSVL010000001.1"/>
</dbReference>
<dbReference type="PANTHER" id="PTHR47649:SF1">
    <property type="entry name" value="RIBONUCLEASE D"/>
    <property type="match status" value="1"/>
</dbReference>
<dbReference type="PROSITE" id="PS50967">
    <property type="entry name" value="HRDC"/>
    <property type="match status" value="1"/>
</dbReference>
<evidence type="ECO:0000259" key="6">
    <source>
        <dbReference type="PROSITE" id="PS50967"/>
    </source>
</evidence>
<feature type="domain" description="HRDC" evidence="6">
    <location>
        <begin position="211"/>
        <end position="291"/>
    </location>
</feature>
<dbReference type="NCBIfam" id="TIGR01388">
    <property type="entry name" value="rnd"/>
    <property type="match status" value="1"/>
</dbReference>
<dbReference type="Pfam" id="PF01612">
    <property type="entry name" value="DNA_pol_A_exo1"/>
    <property type="match status" value="1"/>
</dbReference>
<reference evidence="7" key="1">
    <citation type="submission" date="2023-07" db="EMBL/GenBank/DDBJ databases">
        <title>Genomic Encyclopedia of Type Strains, Phase IV (KMG-IV): sequencing the most valuable type-strain genomes for metagenomic binning, comparative biology and taxonomic classification.</title>
        <authorList>
            <person name="Goeker M."/>
        </authorList>
    </citation>
    <scope>NUCLEOTIDE SEQUENCE</scope>
    <source>
        <strain evidence="7">DSM 24202</strain>
    </source>
</reference>
<dbReference type="SUPFAM" id="SSF53098">
    <property type="entry name" value="Ribonuclease H-like"/>
    <property type="match status" value="1"/>
</dbReference>
<keyword evidence="8" id="KW-1185">Reference proteome</keyword>
<dbReference type="InterPro" id="IPR010997">
    <property type="entry name" value="HRDC-like_sf"/>
</dbReference>
<keyword evidence="5" id="KW-0269">Exonuclease</keyword>
<dbReference type="Gene3D" id="3.30.420.10">
    <property type="entry name" value="Ribonuclease H-like superfamily/Ribonuclease H"/>
    <property type="match status" value="1"/>
</dbReference>
<dbReference type="SMART" id="SM00341">
    <property type="entry name" value="HRDC"/>
    <property type="match status" value="1"/>
</dbReference>
<dbReference type="EC" id="3.1.13.5" evidence="7"/>
<dbReference type="InterPro" id="IPR002121">
    <property type="entry name" value="HRDC_dom"/>
</dbReference>
<gene>
    <name evidence="7" type="ORF">J3R75_003671</name>
</gene>
<dbReference type="SUPFAM" id="SSF47819">
    <property type="entry name" value="HRDC-like"/>
    <property type="match status" value="2"/>
</dbReference>
<dbReference type="GO" id="GO:0000166">
    <property type="term" value="F:nucleotide binding"/>
    <property type="evidence" value="ECO:0007669"/>
    <property type="project" value="InterPro"/>
</dbReference>
<evidence type="ECO:0000256" key="4">
    <source>
        <dbReference type="ARBA" id="ARBA00022801"/>
    </source>
</evidence>
<dbReference type="PANTHER" id="PTHR47649">
    <property type="entry name" value="RIBONUCLEASE D"/>
    <property type="match status" value="1"/>
</dbReference>
<dbReference type="InterPro" id="IPR044876">
    <property type="entry name" value="HRDC_dom_sf"/>
</dbReference>
<evidence type="ECO:0000256" key="3">
    <source>
        <dbReference type="ARBA" id="ARBA00022722"/>
    </source>
</evidence>
<keyword evidence="4 7" id="KW-0378">Hydrolase</keyword>
<dbReference type="GO" id="GO:0003676">
    <property type="term" value="F:nucleic acid binding"/>
    <property type="evidence" value="ECO:0007669"/>
    <property type="project" value="InterPro"/>
</dbReference>
<dbReference type="InterPro" id="IPR051086">
    <property type="entry name" value="RNase_D-like"/>
</dbReference>
<dbReference type="InterPro" id="IPR002562">
    <property type="entry name" value="3'-5'_exonuclease_dom"/>
</dbReference>
<dbReference type="Proteomes" id="UP001238163">
    <property type="component" value="Unassembled WGS sequence"/>
</dbReference>
<keyword evidence="2" id="KW-0819">tRNA processing</keyword>
<dbReference type="GO" id="GO:0008033">
    <property type="term" value="P:tRNA processing"/>
    <property type="evidence" value="ECO:0007669"/>
    <property type="project" value="UniProtKB-KW"/>
</dbReference>